<keyword evidence="2" id="KW-1185">Reference proteome</keyword>
<comment type="caution">
    <text evidence="1">The sequence shown here is derived from an EMBL/GenBank/DDBJ whole genome shotgun (WGS) entry which is preliminary data.</text>
</comment>
<name>A0A4D9CSY4_9STRA</name>
<protein>
    <submittedName>
        <fullName evidence="1">Uncharacterized protein</fullName>
    </submittedName>
</protein>
<dbReference type="Proteomes" id="UP000355283">
    <property type="component" value="Unassembled WGS sequence"/>
</dbReference>
<evidence type="ECO:0000313" key="1">
    <source>
        <dbReference type="EMBL" id="TFJ80633.1"/>
    </source>
</evidence>
<dbReference type="AlphaFoldDB" id="A0A4D9CSY4"/>
<accession>A0A4D9CSY4</accession>
<organism evidence="1 2">
    <name type="scientific">Nannochloropsis salina CCMP1776</name>
    <dbReference type="NCBI Taxonomy" id="1027361"/>
    <lineage>
        <taxon>Eukaryota</taxon>
        <taxon>Sar</taxon>
        <taxon>Stramenopiles</taxon>
        <taxon>Ochrophyta</taxon>
        <taxon>Eustigmatophyceae</taxon>
        <taxon>Eustigmatales</taxon>
        <taxon>Monodopsidaceae</taxon>
        <taxon>Microchloropsis</taxon>
        <taxon>Microchloropsis salina</taxon>
    </lineage>
</organism>
<reference evidence="1 2" key="1">
    <citation type="submission" date="2019-01" db="EMBL/GenBank/DDBJ databases">
        <title>Nuclear Genome Assembly of the Microalgal Biofuel strain Nannochloropsis salina CCMP1776.</title>
        <authorList>
            <person name="Hovde B."/>
        </authorList>
    </citation>
    <scope>NUCLEOTIDE SEQUENCE [LARGE SCALE GENOMIC DNA]</scope>
    <source>
        <strain evidence="1 2">CCMP1776</strain>
    </source>
</reference>
<proteinExistence type="predicted"/>
<gene>
    <name evidence="1" type="ORF">NSK_008059</name>
</gene>
<evidence type="ECO:0000313" key="2">
    <source>
        <dbReference type="Proteomes" id="UP000355283"/>
    </source>
</evidence>
<dbReference type="EMBL" id="SDOX01000159">
    <property type="protein sequence ID" value="TFJ80633.1"/>
    <property type="molecule type" value="Genomic_DNA"/>
</dbReference>
<sequence>MQDDLADKYHDPSHRCLHSNNKQTYDHITMLSTRRRSALIHLEASAGAHARLVISASRRQPERDGCAEAGFEDDSGWDTLLDIYE</sequence>